<protein>
    <recommendedName>
        <fullName evidence="6 9">5-hydroxyisourate hydrolase</fullName>
        <shortName evidence="9">HIU hydrolase</shortName>
        <shortName evidence="9">HIUHase</shortName>
        <ecNumber evidence="5 9">3.5.2.17</ecNumber>
    </recommendedName>
</protein>
<sequence length="136" mass="14914">MKLIPRYTLALLLTGMAGIALAAENPLSVHVLNLEDGLPSPQVRVTLEQLQGAGWQALNEGVTNQQGRITELFPAGKTLQSGTYKVTFKTGDWFAMHQAPTFFPEVPVIFEVDGGVDHYHIPLLLSPYGYSTYRGN</sequence>
<dbReference type="RefSeq" id="WP_150276089.1">
    <property type="nucleotide sequence ID" value="NZ_BMFF01000002.1"/>
</dbReference>
<proteinExistence type="inferred from homology"/>
<dbReference type="PANTHER" id="PTHR10395">
    <property type="entry name" value="URICASE AND TRANSTHYRETIN-RELATED"/>
    <property type="match status" value="1"/>
</dbReference>
<evidence type="ECO:0000256" key="1">
    <source>
        <dbReference type="ARBA" id="ARBA00001043"/>
    </source>
</evidence>
<comment type="catalytic activity">
    <reaction evidence="1 9">
        <text>5-hydroxyisourate + H2O = 5-hydroxy-2-oxo-4-ureido-2,5-dihydro-1H-imidazole-5-carboxylate + H(+)</text>
        <dbReference type="Rhea" id="RHEA:23736"/>
        <dbReference type="ChEBI" id="CHEBI:15377"/>
        <dbReference type="ChEBI" id="CHEBI:15378"/>
        <dbReference type="ChEBI" id="CHEBI:18072"/>
        <dbReference type="ChEBI" id="CHEBI:58639"/>
        <dbReference type="EC" id="3.5.2.17"/>
    </reaction>
</comment>
<comment type="function">
    <text evidence="2">Catalyzes the hydrolysis of 5-hydroxyisourate (HIU) to 2-oxo-4-hydroxy-4-carboxy-5-ureidoimidazoline (OHCU).</text>
</comment>
<evidence type="ECO:0000259" key="11">
    <source>
        <dbReference type="SMART" id="SM00095"/>
    </source>
</evidence>
<feature type="signal peptide" evidence="10">
    <location>
        <begin position="1"/>
        <end position="22"/>
    </location>
</feature>
<comment type="similarity">
    <text evidence="3 9">Belongs to the transthyretin family. 5-hydroxyisourate hydrolase subfamily.</text>
</comment>
<comment type="caution">
    <text evidence="12">The sequence shown here is derived from an EMBL/GenBank/DDBJ whole genome shotgun (WGS) entry which is preliminary data.</text>
</comment>
<dbReference type="PROSITE" id="PS00769">
    <property type="entry name" value="TRANSTHYRETIN_2"/>
    <property type="match status" value="1"/>
</dbReference>
<evidence type="ECO:0000256" key="7">
    <source>
        <dbReference type="ARBA" id="ARBA00022631"/>
    </source>
</evidence>
<dbReference type="NCBIfam" id="TIGR02962">
    <property type="entry name" value="hdxy_isourate"/>
    <property type="match status" value="1"/>
</dbReference>
<dbReference type="InterPro" id="IPR036817">
    <property type="entry name" value="Transthyretin/HIU_hydrolase_sf"/>
</dbReference>
<dbReference type="Proteomes" id="UP000638188">
    <property type="component" value="Unassembled WGS sequence"/>
</dbReference>
<dbReference type="Gene3D" id="2.60.40.180">
    <property type="entry name" value="Transthyretin/hydroxyisourate hydrolase domain"/>
    <property type="match status" value="1"/>
</dbReference>
<dbReference type="InterPro" id="IPR014306">
    <property type="entry name" value="Hydroxyisourate_hydrolase"/>
</dbReference>
<dbReference type="Pfam" id="PF00576">
    <property type="entry name" value="Transthyretin"/>
    <property type="match status" value="1"/>
</dbReference>
<evidence type="ECO:0000313" key="13">
    <source>
        <dbReference type="Proteomes" id="UP000638188"/>
    </source>
</evidence>
<dbReference type="PANTHER" id="PTHR10395:SF7">
    <property type="entry name" value="5-HYDROXYISOURATE HYDROLASE"/>
    <property type="match status" value="1"/>
</dbReference>
<dbReference type="CDD" id="cd05822">
    <property type="entry name" value="TLP_HIUase"/>
    <property type="match status" value="1"/>
</dbReference>
<evidence type="ECO:0000256" key="6">
    <source>
        <dbReference type="ARBA" id="ARBA00017539"/>
    </source>
</evidence>
<gene>
    <name evidence="12" type="primary">yedX</name>
    <name evidence="12" type="ORF">GCM10007418_08320</name>
</gene>
<organism evidence="12 13">
    <name type="scientific">Halopseudomonas salina</name>
    <dbReference type="NCBI Taxonomy" id="1323744"/>
    <lineage>
        <taxon>Bacteria</taxon>
        <taxon>Pseudomonadati</taxon>
        <taxon>Pseudomonadota</taxon>
        <taxon>Gammaproteobacteria</taxon>
        <taxon>Pseudomonadales</taxon>
        <taxon>Pseudomonadaceae</taxon>
        <taxon>Halopseudomonas</taxon>
    </lineage>
</organism>
<dbReference type="SUPFAM" id="SSF49472">
    <property type="entry name" value="Transthyretin (synonym: prealbumin)"/>
    <property type="match status" value="1"/>
</dbReference>
<name>A0ABQ1P4G1_9GAMM</name>
<dbReference type="SMART" id="SM00095">
    <property type="entry name" value="TR_THY"/>
    <property type="match status" value="1"/>
</dbReference>
<dbReference type="InterPro" id="IPR000895">
    <property type="entry name" value="Transthyretin/HIU_hydrolase"/>
</dbReference>
<feature type="domain" description="Transthyretin/hydroxyisourate hydrolase" evidence="11">
    <location>
        <begin position="22"/>
        <end position="136"/>
    </location>
</feature>
<evidence type="ECO:0000256" key="9">
    <source>
        <dbReference type="RuleBase" id="RU361270"/>
    </source>
</evidence>
<keyword evidence="8 9" id="KW-0378">Hydrolase</keyword>
<evidence type="ECO:0000256" key="2">
    <source>
        <dbReference type="ARBA" id="ARBA00002704"/>
    </source>
</evidence>
<keyword evidence="7 9" id="KW-0659">Purine metabolism</keyword>
<dbReference type="EMBL" id="BMFF01000002">
    <property type="protein sequence ID" value="GGC90972.1"/>
    <property type="molecule type" value="Genomic_DNA"/>
</dbReference>
<accession>A0ABQ1P4G1</accession>
<evidence type="ECO:0000313" key="12">
    <source>
        <dbReference type="EMBL" id="GGC90972.1"/>
    </source>
</evidence>
<dbReference type="EC" id="3.5.2.17" evidence="5 9"/>
<dbReference type="InterPro" id="IPR023419">
    <property type="entry name" value="Transthyretin_CS"/>
</dbReference>
<evidence type="ECO:0000256" key="3">
    <source>
        <dbReference type="ARBA" id="ARBA00009850"/>
    </source>
</evidence>
<keyword evidence="10" id="KW-0732">Signal</keyword>
<evidence type="ECO:0000256" key="10">
    <source>
        <dbReference type="SAM" id="SignalP"/>
    </source>
</evidence>
<reference evidence="13" key="1">
    <citation type="journal article" date="2019" name="Int. J. Syst. Evol. Microbiol.">
        <title>The Global Catalogue of Microorganisms (GCM) 10K type strain sequencing project: providing services to taxonomists for standard genome sequencing and annotation.</title>
        <authorList>
            <consortium name="The Broad Institute Genomics Platform"/>
            <consortium name="The Broad Institute Genome Sequencing Center for Infectious Disease"/>
            <person name="Wu L."/>
            <person name="Ma J."/>
        </authorList>
    </citation>
    <scope>NUCLEOTIDE SEQUENCE [LARGE SCALE GENOMIC DNA]</scope>
    <source>
        <strain evidence="13">CGMCC 1.12482</strain>
    </source>
</reference>
<dbReference type="GO" id="GO:0016787">
    <property type="term" value="F:hydrolase activity"/>
    <property type="evidence" value="ECO:0007669"/>
    <property type="project" value="UniProtKB-KW"/>
</dbReference>
<evidence type="ECO:0000256" key="4">
    <source>
        <dbReference type="ARBA" id="ARBA00011881"/>
    </source>
</evidence>
<evidence type="ECO:0000256" key="8">
    <source>
        <dbReference type="ARBA" id="ARBA00022801"/>
    </source>
</evidence>
<dbReference type="PRINTS" id="PR00189">
    <property type="entry name" value="TRNSTHYRETIN"/>
</dbReference>
<evidence type="ECO:0000256" key="5">
    <source>
        <dbReference type="ARBA" id="ARBA00012609"/>
    </source>
</evidence>
<dbReference type="InterPro" id="IPR023416">
    <property type="entry name" value="Transthyretin/HIU_hydrolase_d"/>
</dbReference>
<keyword evidence="13" id="KW-1185">Reference proteome</keyword>
<comment type="subunit">
    <text evidence="4 9">Homotetramer.</text>
</comment>
<feature type="chain" id="PRO_5046181716" description="5-hydroxyisourate hydrolase" evidence="10">
    <location>
        <begin position="23"/>
        <end position="136"/>
    </location>
</feature>